<reference evidence="4 5" key="1">
    <citation type="submission" date="2018-02" db="EMBL/GenBank/DDBJ databases">
        <title>Solimicrobium silvestre gen. nov., sp. nov., isolated from alpine forest soil.</title>
        <authorList>
            <person name="Margesin R."/>
            <person name="Albuquerque L."/>
            <person name="Zhang D.-C."/>
            <person name="Froufe H.J.C."/>
            <person name="Severino R."/>
            <person name="Roxo I."/>
            <person name="Egas C."/>
            <person name="Da Costa M.S."/>
        </authorList>
    </citation>
    <scope>NUCLEOTIDE SEQUENCE [LARGE SCALE GENOMIC DNA]</scope>
    <source>
        <strain evidence="4 5">S20-91</strain>
    </source>
</reference>
<dbReference type="InterPro" id="IPR016162">
    <property type="entry name" value="Ald_DH_N"/>
</dbReference>
<evidence type="ECO:0000313" key="4">
    <source>
        <dbReference type="EMBL" id="PRC90931.1"/>
    </source>
</evidence>
<evidence type="ECO:0000259" key="3">
    <source>
        <dbReference type="Pfam" id="PF00171"/>
    </source>
</evidence>
<comment type="similarity">
    <text evidence="1">Belongs to the aldehyde dehydrogenase family.</text>
</comment>
<evidence type="ECO:0000313" key="5">
    <source>
        <dbReference type="Proteomes" id="UP000237839"/>
    </source>
</evidence>
<accession>A0A2S9GTA5</accession>
<dbReference type="Gene3D" id="3.40.309.10">
    <property type="entry name" value="Aldehyde Dehydrogenase, Chain A, domain 2"/>
    <property type="match status" value="1"/>
</dbReference>
<dbReference type="FunFam" id="3.40.309.10:FF:000009">
    <property type="entry name" value="Aldehyde dehydrogenase A"/>
    <property type="match status" value="1"/>
</dbReference>
<keyword evidence="5" id="KW-1185">Reference proteome</keyword>
<dbReference type="PANTHER" id="PTHR11699">
    <property type="entry name" value="ALDEHYDE DEHYDROGENASE-RELATED"/>
    <property type="match status" value="1"/>
</dbReference>
<dbReference type="CDD" id="cd07078">
    <property type="entry name" value="ALDH"/>
    <property type="match status" value="1"/>
</dbReference>
<dbReference type="AlphaFoldDB" id="A0A2S9GTA5"/>
<comment type="caution">
    <text evidence="4">The sequence shown here is derived from an EMBL/GenBank/DDBJ whole genome shotgun (WGS) entry which is preliminary data.</text>
</comment>
<dbReference type="EMBL" id="PUGF01000032">
    <property type="protein sequence ID" value="PRC90931.1"/>
    <property type="molecule type" value="Genomic_DNA"/>
</dbReference>
<dbReference type="InterPro" id="IPR016161">
    <property type="entry name" value="Ald_DH/histidinol_DH"/>
</dbReference>
<keyword evidence="2" id="KW-0560">Oxidoreductase</keyword>
<sequence>MNLTMKQAMNSLFSIETPSYFINPRFIPAQGLVNTVRDPANGNTVGVFAESRPEEIDAVLTSATAAQRDWKQLDAKSRAKTLHALANAIETADLRYCAELMTREMGKPYPEAIGELANCAPIFRYYAELARDDAGKVAGTTQTGSFQYARYEPLGVSVHIMPFNFPILLMCWTVAASLASGNGCIIKPAPATTLCTLEFMRCFTNLPANFPNGLVNCLPGGAAVAEALIASERTHAVAFTGSVAAAKAVAAAAATLMKPAVIEAGGSDPMIISSHAPIDIAAAGATTAAFHMSGQVCTSTERIYVVDSVFDAFVAAFVNCTLKLRIGHGLQRSEIGPLVSEAARNKVMRLVDAAVAQGAVIVTGGRIPPSQERGWFYEPTILINVTHDMDIMREECFGPVASICRVADFNEAITLANDSAFGLGASIFTTSLEEAMEAAERIEAGMVWINNPLIDNDALPFGGWKLSGLGRELSRQGLDAFRRSKMVILNHKPALQDWWYPYPDSWFHDAGGRTHN</sequence>
<gene>
    <name evidence="4" type="ORF">S2091_4332</name>
</gene>
<protein>
    <submittedName>
        <fullName evidence="4">NAD-dependent aldehyde dehydrogenase</fullName>
    </submittedName>
</protein>
<dbReference type="GO" id="GO:0016620">
    <property type="term" value="F:oxidoreductase activity, acting on the aldehyde or oxo group of donors, NAD or NADP as acceptor"/>
    <property type="evidence" value="ECO:0007669"/>
    <property type="project" value="InterPro"/>
</dbReference>
<organism evidence="4 5">
    <name type="scientific">Solimicrobium silvestre</name>
    <dbReference type="NCBI Taxonomy" id="2099400"/>
    <lineage>
        <taxon>Bacteria</taxon>
        <taxon>Pseudomonadati</taxon>
        <taxon>Pseudomonadota</taxon>
        <taxon>Betaproteobacteria</taxon>
        <taxon>Burkholderiales</taxon>
        <taxon>Oxalobacteraceae</taxon>
        <taxon>Solimicrobium</taxon>
    </lineage>
</organism>
<feature type="domain" description="Aldehyde dehydrogenase" evidence="3">
    <location>
        <begin position="35"/>
        <end position="487"/>
    </location>
</feature>
<dbReference type="InterPro" id="IPR016163">
    <property type="entry name" value="Ald_DH_C"/>
</dbReference>
<dbReference type="SUPFAM" id="SSF53720">
    <property type="entry name" value="ALDH-like"/>
    <property type="match status" value="1"/>
</dbReference>
<dbReference type="InterPro" id="IPR015590">
    <property type="entry name" value="Aldehyde_DH_dom"/>
</dbReference>
<proteinExistence type="inferred from homology"/>
<dbReference type="Pfam" id="PF00171">
    <property type="entry name" value="Aldedh"/>
    <property type="match status" value="1"/>
</dbReference>
<dbReference type="Proteomes" id="UP000237839">
    <property type="component" value="Unassembled WGS sequence"/>
</dbReference>
<name>A0A2S9GTA5_9BURK</name>
<dbReference type="Gene3D" id="3.40.605.10">
    <property type="entry name" value="Aldehyde Dehydrogenase, Chain A, domain 1"/>
    <property type="match status" value="1"/>
</dbReference>
<evidence type="ECO:0000256" key="2">
    <source>
        <dbReference type="ARBA" id="ARBA00023002"/>
    </source>
</evidence>
<evidence type="ECO:0000256" key="1">
    <source>
        <dbReference type="ARBA" id="ARBA00009986"/>
    </source>
</evidence>